<organism evidence="3 4">
    <name type="scientific">Venturia inaequalis</name>
    <name type="common">Apple scab fungus</name>
    <dbReference type="NCBI Taxonomy" id="5025"/>
    <lineage>
        <taxon>Eukaryota</taxon>
        <taxon>Fungi</taxon>
        <taxon>Dikarya</taxon>
        <taxon>Ascomycota</taxon>
        <taxon>Pezizomycotina</taxon>
        <taxon>Dothideomycetes</taxon>
        <taxon>Pleosporomycetidae</taxon>
        <taxon>Venturiales</taxon>
        <taxon>Venturiaceae</taxon>
        <taxon>Venturia</taxon>
    </lineage>
</organism>
<sequence>MPSPLVEQLAKLLDEIRAKSDELATLKTQERIWQNWATEKKELEESVVHYQEEWSSALDAMKHVNTLADQVEKLRAGYPPDYAATVRERDALRQQLKLAEEQRRELRKQVMRLTEAEKQSAVAASLSNLKIADFETQGEAHKEMEINLGFAKDQTLVVQGSLKQATEDRDEQRSANTRMAIDLAAKNGQIKKLLDASEQDRKLLGSRATEIEQKVREIEAVRNQGHITREKDDSKILGYEQEVGRLTDELKAASDGRDQLQREKADWLDERRRLEEQVAQSISAEKRRVPSADGDGSGMPAVDEDEPA</sequence>
<gene>
    <name evidence="3" type="ORF">EG328_007029</name>
</gene>
<accession>A0A8H3UFP3</accession>
<protein>
    <submittedName>
        <fullName evidence="3">Uncharacterized protein</fullName>
    </submittedName>
</protein>
<dbReference type="EMBL" id="WNWS01000377">
    <property type="protein sequence ID" value="KAE9969140.1"/>
    <property type="molecule type" value="Genomic_DNA"/>
</dbReference>
<dbReference type="Proteomes" id="UP000447873">
    <property type="component" value="Unassembled WGS sequence"/>
</dbReference>
<keyword evidence="1" id="KW-0175">Coiled coil</keyword>
<reference evidence="3 4" key="1">
    <citation type="submission" date="2018-12" db="EMBL/GenBank/DDBJ databases">
        <title>Venturia inaequalis Genome Resource.</title>
        <authorList>
            <person name="Lichtner F.J."/>
        </authorList>
    </citation>
    <scope>NUCLEOTIDE SEQUENCE [LARGE SCALE GENOMIC DNA]</scope>
    <source>
        <strain evidence="3 4">120213</strain>
    </source>
</reference>
<name>A0A8H3UFP3_VENIN</name>
<evidence type="ECO:0000256" key="2">
    <source>
        <dbReference type="SAM" id="MobiDB-lite"/>
    </source>
</evidence>
<proteinExistence type="predicted"/>
<evidence type="ECO:0000256" key="1">
    <source>
        <dbReference type="SAM" id="Coils"/>
    </source>
</evidence>
<feature type="region of interest" description="Disordered" evidence="2">
    <location>
        <begin position="275"/>
        <end position="308"/>
    </location>
</feature>
<evidence type="ECO:0000313" key="4">
    <source>
        <dbReference type="Proteomes" id="UP000447873"/>
    </source>
</evidence>
<evidence type="ECO:0000313" key="3">
    <source>
        <dbReference type="EMBL" id="KAE9969140.1"/>
    </source>
</evidence>
<comment type="caution">
    <text evidence="3">The sequence shown here is derived from an EMBL/GenBank/DDBJ whole genome shotgun (WGS) entry which is preliminary data.</text>
</comment>
<feature type="coiled-coil region" evidence="1">
    <location>
        <begin position="82"/>
        <end position="119"/>
    </location>
</feature>
<dbReference type="AlphaFoldDB" id="A0A8H3UFP3"/>